<evidence type="ECO:0000256" key="4">
    <source>
        <dbReference type="ARBA" id="ARBA00022989"/>
    </source>
</evidence>
<gene>
    <name evidence="10" type="ORF">DMENIID0002_13380</name>
</gene>
<reference evidence="10" key="1">
    <citation type="submission" date="2024-01" db="EMBL/GenBank/DDBJ databases">
        <title>Sequencing the genomes of a sandfly, Sergentomyia squamirostris, and its two endosymbionts.</title>
        <authorList>
            <person name="Itokawa K."/>
            <person name="Sanjoba C."/>
        </authorList>
    </citation>
    <scope>NUCLEOTIDE SEQUENCE</scope>
    <source>
        <strain evidence="10">RiSSQ</strain>
    </source>
</reference>
<dbReference type="InterPro" id="IPR027304">
    <property type="entry name" value="Trigger_fact/SurA_dom_sf"/>
</dbReference>
<keyword evidence="2" id="KW-1003">Cell membrane</keyword>
<dbReference type="AlphaFoldDB" id="A0AAT9GA45"/>
<comment type="subcellular location">
    <subcellularLocation>
        <location evidence="1">Cell membrane</location>
        <topology evidence="1">Single-pass type II membrane protein</topology>
    </subcellularLocation>
</comment>
<dbReference type="SUPFAM" id="SSF109998">
    <property type="entry name" value="Triger factor/SurA peptide-binding domain-like"/>
    <property type="match status" value="1"/>
</dbReference>
<dbReference type="EMBL" id="AP029170">
    <property type="protein sequence ID" value="BFD46692.1"/>
    <property type="molecule type" value="Genomic_DNA"/>
</dbReference>
<evidence type="ECO:0000256" key="8">
    <source>
        <dbReference type="SAM" id="Phobius"/>
    </source>
</evidence>
<dbReference type="GO" id="GO:0005886">
    <property type="term" value="C:plasma membrane"/>
    <property type="evidence" value="ECO:0007669"/>
    <property type="project" value="UniProtKB-SubCell"/>
</dbReference>
<dbReference type="InterPro" id="IPR052029">
    <property type="entry name" value="PpiD_chaperone"/>
</dbReference>
<organism evidence="10">
    <name type="scientific">Candidatus Tisiphia endosymbiont of Sergentomyia squamirostris</name>
    <dbReference type="NCBI Taxonomy" id="3113639"/>
    <lineage>
        <taxon>Bacteria</taxon>
        <taxon>Pseudomonadati</taxon>
        <taxon>Pseudomonadota</taxon>
        <taxon>Alphaproteobacteria</taxon>
        <taxon>Rickettsiales</taxon>
        <taxon>Rickettsiaceae</taxon>
        <taxon>Rickettsieae</taxon>
        <taxon>Candidatus Tisiphia</taxon>
    </lineage>
</organism>
<dbReference type="PANTHER" id="PTHR47529:SF1">
    <property type="entry name" value="PERIPLASMIC CHAPERONE PPID"/>
    <property type="match status" value="1"/>
</dbReference>
<evidence type="ECO:0000256" key="1">
    <source>
        <dbReference type="ARBA" id="ARBA00004401"/>
    </source>
</evidence>
<keyword evidence="6" id="KW-0143">Chaperone</keyword>
<protein>
    <submittedName>
        <fullName evidence="10">SurA N-terminal domain-containing protein</fullName>
    </submittedName>
</protein>
<name>A0AAT9GA45_9RICK</name>
<keyword evidence="5 8" id="KW-0472">Membrane</keyword>
<evidence type="ECO:0000256" key="7">
    <source>
        <dbReference type="ARBA" id="ARBA00038408"/>
    </source>
</evidence>
<dbReference type="Pfam" id="PF13145">
    <property type="entry name" value="Rotamase_2"/>
    <property type="match status" value="1"/>
</dbReference>
<comment type="similarity">
    <text evidence="7">Belongs to the PpiD chaperone family.</text>
</comment>
<evidence type="ECO:0000256" key="2">
    <source>
        <dbReference type="ARBA" id="ARBA00022475"/>
    </source>
</evidence>
<accession>A0AAT9GA45</accession>
<evidence type="ECO:0000313" key="10">
    <source>
        <dbReference type="EMBL" id="BFD46692.1"/>
    </source>
</evidence>
<dbReference type="PANTHER" id="PTHR47529">
    <property type="entry name" value="PEPTIDYL-PROLYL CIS-TRANS ISOMERASE D"/>
    <property type="match status" value="1"/>
</dbReference>
<feature type="domain" description="PpiC" evidence="9">
    <location>
        <begin position="252"/>
        <end position="424"/>
    </location>
</feature>
<proteinExistence type="inferred from homology"/>
<evidence type="ECO:0000256" key="5">
    <source>
        <dbReference type="ARBA" id="ARBA00023136"/>
    </source>
</evidence>
<keyword evidence="3 8" id="KW-0812">Transmembrane</keyword>
<dbReference type="InterPro" id="IPR000297">
    <property type="entry name" value="PPIase_PpiC"/>
</dbReference>
<evidence type="ECO:0000256" key="3">
    <source>
        <dbReference type="ARBA" id="ARBA00022692"/>
    </source>
</evidence>
<evidence type="ECO:0000256" key="6">
    <source>
        <dbReference type="ARBA" id="ARBA00023186"/>
    </source>
</evidence>
<evidence type="ECO:0000259" key="9">
    <source>
        <dbReference type="Pfam" id="PF13145"/>
    </source>
</evidence>
<keyword evidence="4 8" id="KW-1133">Transmembrane helix</keyword>
<sequence length="559" mass="64652">MLNNIRNAADSFVMRVLLGMIAFAFVGWGIKDVLQTTNNFDLITFSDAKTISEEDFLKAKAEQIRVIQKQTGTHLSEEDIKQLNIDNFIIKKLINNRIMNYLVHYYNLDITDDTVIQFIKESANFKNEQGLFDIALFKGFLKNSYINEEDYVSDVKEHTLKNTLISIFIESFQTPKIMVKNIVDYMTETRDVDLVQIDLKAQPKGAFMTYATPAELEELYKENQELFEIPEKRSLSYVKISSELLAKQIHNSDEELLKFYQDNQEEFANKKFSEVRKQVNELLQQQKIEELKLLLAKNLEDDVAAGSSLTEIAKKYELPIQNLDSVSYKDLTNNIPDEFQELAKPERTRRSQTVVPTQSPIVPQRQHLKGELYIDLDQNADSIFDLAEGELSYPMELTDKGAFILVEIKSIQPSKLQEFSAVKDQVYELWYKQYIRKINLGNIESLAKEYKPGKSKKSLDITTNQAATFSRYEVHNNQQLPTELLSAIFNANIDSNTPVFQSKDKAYFAYVKSKRIDKTKRQEIQKKNEVDIAVAIRNNVMDELISYAIKKNKMKQNSM</sequence>
<feature type="transmembrane region" description="Helical" evidence="8">
    <location>
        <begin position="12"/>
        <end position="30"/>
    </location>
</feature>
<dbReference type="GO" id="GO:0003755">
    <property type="term" value="F:peptidyl-prolyl cis-trans isomerase activity"/>
    <property type="evidence" value="ECO:0007669"/>
    <property type="project" value="InterPro"/>
</dbReference>
<dbReference type="Pfam" id="PF13624">
    <property type="entry name" value="SurA_N_3"/>
    <property type="match status" value="1"/>
</dbReference>